<evidence type="ECO:0000313" key="4">
    <source>
        <dbReference type="Proteomes" id="UP000221165"/>
    </source>
</evidence>
<dbReference type="Proteomes" id="UP000221165">
    <property type="component" value="Unassembled WGS sequence"/>
</dbReference>
<feature type="compositionally biased region" description="Polar residues" evidence="1">
    <location>
        <begin position="352"/>
        <end position="361"/>
    </location>
</feature>
<keyword evidence="4" id="KW-1185">Reference proteome</keyword>
<feature type="compositionally biased region" description="Polar residues" evidence="1">
    <location>
        <begin position="258"/>
        <end position="276"/>
    </location>
</feature>
<evidence type="ECO:0000313" key="3">
    <source>
        <dbReference type="EMBL" id="PHJ25761.1"/>
    </source>
</evidence>
<feature type="compositionally biased region" description="Polar residues" evidence="1">
    <location>
        <begin position="158"/>
        <end position="170"/>
    </location>
</feature>
<dbReference type="PROSITE" id="PS00028">
    <property type="entry name" value="ZINC_FINGER_C2H2_1"/>
    <property type="match status" value="1"/>
</dbReference>
<feature type="region of interest" description="Disordered" evidence="1">
    <location>
        <begin position="1"/>
        <end position="53"/>
    </location>
</feature>
<feature type="region of interest" description="Disordered" evidence="1">
    <location>
        <begin position="77"/>
        <end position="404"/>
    </location>
</feature>
<dbReference type="RefSeq" id="XP_067927407.1">
    <property type="nucleotide sequence ID" value="XM_068060613.1"/>
</dbReference>
<feature type="domain" description="C2H2-type" evidence="2">
    <location>
        <begin position="409"/>
        <end position="430"/>
    </location>
</feature>
<gene>
    <name evidence="3" type="ORF">CSUI_000379</name>
</gene>
<dbReference type="AlphaFoldDB" id="A0A2C6KP46"/>
<protein>
    <submittedName>
        <fullName evidence="3">Zinc finger (C2h2 type)</fullName>
    </submittedName>
</protein>
<sequence>MAAPRMSGWSGQPAAVPAGQAAQNGMQWHQGQQISGDSGVTRHSGQSCTPSVSNLHMLGTAQQASVTQVPVRSGTVFQLAPGPASGGMGINQHQAQGGRPPPPPAVCSGLQRQPGFSLPGSSHSTPPPPPPRPLPSGALSSLSSTSLCSPGCPPAAPNSVTTSMLPSTYNPPGSVPACPPPPPSTSHSLSSFTSPSTLASAVTAPCSSRSFFPNPPPPPSSTPSSYTSYPAVPPPPSFPRLQHGQAVSHPPPPPVTGASRNTCGPHQRSFPHQTEQFHTDAASARFSHAAPPPGQNPWTIPPKAFMTSGGASGNPCHASPSEEEPEQCSIAGLHRDLRASSDCERVGPPSTPFSSKNSQLAFNGRGGPVPPPPPPEPSVATLGKRSRDGGTLPPQAGAKRKRMEEEPMCLLCDKTFRNVNKLKQHEEEEHVSCDVLGCEYKGPVHVMVMHKLKHLKNEKGESLLDNEAETAAWLAARKENFPSRQRKREADEKAKQKQTSGPIRLPPKPKSVLERILRETMTSAYGRRLIHPAFFSSALCPHLPKMLPRPPPICSLKRELRHACLPASPYTHPSGLQPSSFLVPAFGARGSGSRGTCWPEVPLRPPLLYQLLAPEVREYEAMLLAAISFIVKSNFFLDVPHPGEARNLVELVVGHDEAAAVGEDSKHGEREKTVENAADTERTEEREIEEGPRRACCLERVNERTPDCIVVA</sequence>
<proteinExistence type="predicted"/>
<reference evidence="3 4" key="1">
    <citation type="journal article" date="2017" name="Int. J. Parasitol.">
        <title>The genome of the protozoan parasite Cystoisospora suis and a reverse vaccinology approach to identify vaccine candidates.</title>
        <authorList>
            <person name="Palmieri N."/>
            <person name="Shrestha A."/>
            <person name="Ruttkowski B."/>
            <person name="Beck T."/>
            <person name="Vogl C."/>
            <person name="Tomley F."/>
            <person name="Blake D.P."/>
            <person name="Joachim A."/>
        </authorList>
    </citation>
    <scope>NUCLEOTIDE SEQUENCE [LARGE SCALE GENOMIC DNA]</scope>
    <source>
        <strain evidence="3 4">Wien I</strain>
    </source>
</reference>
<feature type="compositionally biased region" description="Low complexity" evidence="1">
    <location>
        <begin position="135"/>
        <end position="150"/>
    </location>
</feature>
<feature type="compositionally biased region" description="Low complexity" evidence="1">
    <location>
        <begin position="11"/>
        <end position="23"/>
    </location>
</feature>
<feature type="compositionally biased region" description="Low complexity" evidence="1">
    <location>
        <begin position="185"/>
        <end position="212"/>
    </location>
</feature>
<feature type="region of interest" description="Disordered" evidence="1">
    <location>
        <begin position="478"/>
        <end position="509"/>
    </location>
</feature>
<feature type="compositionally biased region" description="Polar residues" evidence="1">
    <location>
        <begin position="24"/>
        <end position="53"/>
    </location>
</feature>
<feature type="region of interest" description="Disordered" evidence="1">
    <location>
        <begin position="661"/>
        <end position="689"/>
    </location>
</feature>
<feature type="compositionally biased region" description="Pro residues" evidence="1">
    <location>
        <begin position="368"/>
        <end position="377"/>
    </location>
</feature>
<accession>A0A2C6KP46</accession>
<feature type="compositionally biased region" description="Pro residues" evidence="1">
    <location>
        <begin position="125"/>
        <end position="134"/>
    </location>
</feature>
<name>A0A2C6KP46_9APIC</name>
<dbReference type="EMBL" id="MIGC01000165">
    <property type="protein sequence ID" value="PHJ25761.1"/>
    <property type="molecule type" value="Genomic_DNA"/>
</dbReference>
<dbReference type="GeneID" id="94423824"/>
<feature type="compositionally biased region" description="Basic and acidic residues" evidence="1">
    <location>
        <begin position="333"/>
        <end position="345"/>
    </location>
</feature>
<evidence type="ECO:0000256" key="1">
    <source>
        <dbReference type="SAM" id="MobiDB-lite"/>
    </source>
</evidence>
<evidence type="ECO:0000259" key="2">
    <source>
        <dbReference type="PROSITE" id="PS00028"/>
    </source>
</evidence>
<organism evidence="3 4">
    <name type="scientific">Cystoisospora suis</name>
    <dbReference type="NCBI Taxonomy" id="483139"/>
    <lineage>
        <taxon>Eukaryota</taxon>
        <taxon>Sar</taxon>
        <taxon>Alveolata</taxon>
        <taxon>Apicomplexa</taxon>
        <taxon>Conoidasida</taxon>
        <taxon>Coccidia</taxon>
        <taxon>Eucoccidiorida</taxon>
        <taxon>Eimeriorina</taxon>
        <taxon>Sarcocystidae</taxon>
        <taxon>Cystoisospora</taxon>
    </lineage>
</organism>
<feature type="compositionally biased region" description="Pro residues" evidence="1">
    <location>
        <begin position="173"/>
        <end position="184"/>
    </location>
</feature>
<dbReference type="OrthoDB" id="273070at2759"/>
<dbReference type="InterPro" id="IPR013087">
    <property type="entry name" value="Znf_C2H2_type"/>
</dbReference>
<comment type="caution">
    <text evidence="3">The sequence shown here is derived from an EMBL/GenBank/DDBJ whole genome shotgun (WGS) entry which is preliminary data.</text>
</comment>
<dbReference type="VEuPathDB" id="ToxoDB:CSUI_000379"/>